<proteinExistence type="predicted"/>
<feature type="signal peptide" evidence="1">
    <location>
        <begin position="1"/>
        <end position="35"/>
    </location>
</feature>
<evidence type="ECO:0000256" key="1">
    <source>
        <dbReference type="SAM" id="SignalP"/>
    </source>
</evidence>
<gene>
    <name evidence="2" type="ORF">AJ80_02354</name>
</gene>
<protein>
    <submittedName>
        <fullName evidence="2">Uncharacterized protein</fullName>
    </submittedName>
</protein>
<evidence type="ECO:0000313" key="3">
    <source>
        <dbReference type="Proteomes" id="UP000224634"/>
    </source>
</evidence>
<keyword evidence="3" id="KW-1185">Reference proteome</keyword>
<dbReference type="OrthoDB" id="4172922at2759"/>
<evidence type="ECO:0000313" key="2">
    <source>
        <dbReference type="EMBL" id="PGH23574.1"/>
    </source>
</evidence>
<keyword evidence="1" id="KW-0732">Signal</keyword>
<organism evidence="2 3">
    <name type="scientific">Polytolypa hystricis (strain UAMH7299)</name>
    <dbReference type="NCBI Taxonomy" id="1447883"/>
    <lineage>
        <taxon>Eukaryota</taxon>
        <taxon>Fungi</taxon>
        <taxon>Dikarya</taxon>
        <taxon>Ascomycota</taxon>
        <taxon>Pezizomycotina</taxon>
        <taxon>Eurotiomycetes</taxon>
        <taxon>Eurotiomycetidae</taxon>
        <taxon>Onygenales</taxon>
        <taxon>Onygenales incertae sedis</taxon>
        <taxon>Polytolypa</taxon>
    </lineage>
</organism>
<sequence length="256" mass="29136">MLSFSSPLPRLQQQCLYILLLCLLIQIFYTPSSLATPIDDSAKSPLTSIHTEPKGLELPPPLPIIPDLESSVLDKRAPAGASLDTPYPTHLLPADGPPSTQDILNVIDFYDNAFIDSKIALFWTEFGGTGTGGYMTIRNWAMRELDTKRCDICFYNECIPDKLYQWFNERQSRWTPQQQDTFVQNLSKAFAMRARGTIYVMIPHNRDFVATSVWSVYEYPELKRNSHVDRVIRLKYNVTTKKVVGEKVIWTKPGVG</sequence>
<name>A0A2B7YHK9_POLH7</name>
<dbReference type="EMBL" id="PDNA01000022">
    <property type="protein sequence ID" value="PGH23574.1"/>
    <property type="molecule type" value="Genomic_DNA"/>
</dbReference>
<feature type="chain" id="PRO_5012812448" evidence="1">
    <location>
        <begin position="36"/>
        <end position="256"/>
    </location>
</feature>
<dbReference type="SUPFAM" id="SSF52309">
    <property type="entry name" value="N-(deoxy)ribosyltransferase-like"/>
    <property type="match status" value="1"/>
</dbReference>
<comment type="caution">
    <text evidence="2">The sequence shown here is derived from an EMBL/GenBank/DDBJ whole genome shotgun (WGS) entry which is preliminary data.</text>
</comment>
<accession>A0A2B7YHK9</accession>
<reference evidence="2 3" key="1">
    <citation type="submission" date="2017-10" db="EMBL/GenBank/DDBJ databases">
        <title>Comparative genomics in systemic dimorphic fungi from Ajellomycetaceae.</title>
        <authorList>
            <person name="Munoz J.F."/>
            <person name="Mcewen J.G."/>
            <person name="Clay O.K."/>
            <person name="Cuomo C.A."/>
        </authorList>
    </citation>
    <scope>NUCLEOTIDE SEQUENCE [LARGE SCALE GENOMIC DNA]</scope>
    <source>
        <strain evidence="2 3">UAMH7299</strain>
    </source>
</reference>
<dbReference type="Proteomes" id="UP000224634">
    <property type="component" value="Unassembled WGS sequence"/>
</dbReference>
<dbReference type="AlphaFoldDB" id="A0A2B7YHK9"/>